<gene>
    <name evidence="3" type="ORF">PPERSA_07313</name>
</gene>
<dbReference type="OrthoDB" id="312173at2759"/>
<evidence type="ECO:0000256" key="1">
    <source>
        <dbReference type="ARBA" id="ARBA00022790"/>
    </source>
</evidence>
<keyword evidence="4" id="KW-1185">Reference proteome</keyword>
<dbReference type="PANTHER" id="PTHR15350:SF5">
    <property type="entry name" value="COP9 SIGNALOSOME COMPLEX SUBUNIT 7"/>
    <property type="match status" value="1"/>
</dbReference>
<dbReference type="GO" id="GO:0008180">
    <property type="term" value="C:COP9 signalosome"/>
    <property type="evidence" value="ECO:0007669"/>
    <property type="project" value="UniProtKB-KW"/>
</dbReference>
<reference evidence="3 4" key="1">
    <citation type="journal article" date="2015" name="Sci. Rep.">
        <title>Genome of the facultative scuticociliatosis pathogen Pseudocohnilembus persalinus provides insight into its virulence through horizontal gene transfer.</title>
        <authorList>
            <person name="Xiong J."/>
            <person name="Wang G."/>
            <person name="Cheng J."/>
            <person name="Tian M."/>
            <person name="Pan X."/>
            <person name="Warren A."/>
            <person name="Jiang C."/>
            <person name="Yuan D."/>
            <person name="Miao W."/>
        </authorList>
    </citation>
    <scope>NUCLEOTIDE SEQUENCE [LARGE SCALE GENOMIC DNA]</scope>
    <source>
        <strain evidence="3">36N120E</strain>
    </source>
</reference>
<dbReference type="InParanoid" id="A0A0V0R6U6"/>
<dbReference type="EMBL" id="LDAU01000034">
    <property type="protein sequence ID" value="KRX10228.1"/>
    <property type="molecule type" value="Genomic_DNA"/>
</dbReference>
<dbReference type="AlphaFoldDB" id="A0A0V0R6U6"/>
<evidence type="ECO:0000256" key="2">
    <source>
        <dbReference type="SAM" id="MobiDB-lite"/>
    </source>
</evidence>
<proteinExistence type="predicted"/>
<name>A0A0V0R6U6_PSEPJ</name>
<comment type="caution">
    <text evidence="3">The sequence shown here is derived from an EMBL/GenBank/DDBJ whole genome shotgun (WGS) entry which is preliminary data.</text>
</comment>
<dbReference type="PANTHER" id="PTHR15350">
    <property type="entry name" value="COP9 SIGNALOSOME COMPLEX SUBUNIT 7/DENDRITIC CELL PROTEIN GA17"/>
    <property type="match status" value="1"/>
</dbReference>
<protein>
    <recommendedName>
        <fullName evidence="5">PCI domain-containing protein</fullName>
    </recommendedName>
</protein>
<feature type="region of interest" description="Disordered" evidence="2">
    <location>
        <begin position="149"/>
        <end position="169"/>
    </location>
</feature>
<feature type="compositionally biased region" description="Low complexity" evidence="2">
    <location>
        <begin position="153"/>
        <end position="169"/>
    </location>
</feature>
<dbReference type="InterPro" id="IPR045237">
    <property type="entry name" value="COPS7/eIF3m"/>
</dbReference>
<evidence type="ECO:0000313" key="4">
    <source>
        <dbReference type="Proteomes" id="UP000054937"/>
    </source>
</evidence>
<evidence type="ECO:0008006" key="5">
    <source>
        <dbReference type="Google" id="ProtNLM"/>
    </source>
</evidence>
<accession>A0A0V0R6U6</accession>
<organism evidence="3 4">
    <name type="scientific">Pseudocohnilembus persalinus</name>
    <name type="common">Ciliate</name>
    <dbReference type="NCBI Taxonomy" id="266149"/>
    <lineage>
        <taxon>Eukaryota</taxon>
        <taxon>Sar</taxon>
        <taxon>Alveolata</taxon>
        <taxon>Ciliophora</taxon>
        <taxon>Intramacronucleata</taxon>
        <taxon>Oligohymenophorea</taxon>
        <taxon>Scuticociliatia</taxon>
        <taxon>Philasterida</taxon>
        <taxon>Pseudocohnilembidae</taxon>
        <taxon>Pseudocohnilembus</taxon>
    </lineage>
</organism>
<dbReference type="Proteomes" id="UP000054937">
    <property type="component" value="Unassembled WGS sequence"/>
</dbReference>
<sequence>MSSQSEVIERFKILVSTQNYNTQVLAGVVQDIIKNPRIFQFTEILQLKSIKDVLGYELLKLELQINNDQEIDDLLIESIYQDLIQGKINQAERVFKVSSCISRDVREIDVNEIKNRLQQIYNKNQDVQKQLQQRIEQVNYLKKQDLERKKQYQQEQDNAQAQAQKMNKK</sequence>
<keyword evidence="1" id="KW-0736">Signalosome</keyword>
<dbReference type="OMA" id="PRIFQFT"/>
<evidence type="ECO:0000313" key="3">
    <source>
        <dbReference type="EMBL" id="KRX10228.1"/>
    </source>
</evidence>